<gene>
    <name evidence="12" type="ORF">CHI95_08925</name>
</gene>
<proteinExistence type="inferred from homology"/>
<dbReference type="PANTHER" id="PTHR30251">
    <property type="entry name" value="PILUS ASSEMBLY CHAPERONE"/>
    <property type="match status" value="1"/>
</dbReference>
<dbReference type="PANTHER" id="PTHR30251:SF5">
    <property type="entry name" value="FIMBRIAL CHAPARONE PROTEIN"/>
    <property type="match status" value="1"/>
</dbReference>
<keyword evidence="7" id="KW-0393">Immunoglobulin domain</keyword>
<comment type="caution">
    <text evidence="12">The sequence shown here is derived from an EMBL/GenBank/DDBJ whole genome shotgun (WGS) entry which is preliminary data.</text>
</comment>
<dbReference type="InterPro" id="IPR018046">
    <property type="entry name" value="Pili_assmbl_chaperone_CS"/>
</dbReference>
<reference evidence="12 13" key="1">
    <citation type="submission" date="2017-07" db="EMBL/GenBank/DDBJ databases">
        <title>blaIMP-27 on transferable plasmids in Proteus mirabilis and Providencia rettgeri.</title>
        <authorList>
            <person name="Potter R."/>
        </authorList>
    </citation>
    <scope>NUCLEOTIDE SEQUENCE [LARGE SCALE GENOMIC DNA]</scope>
    <source>
        <strain evidence="12 13">PR1</strain>
    </source>
</reference>
<evidence type="ECO:0000256" key="3">
    <source>
        <dbReference type="ARBA" id="ARBA00022558"/>
    </source>
</evidence>
<keyword evidence="4" id="KW-0732">Signal</keyword>
<evidence type="ECO:0000256" key="5">
    <source>
        <dbReference type="ARBA" id="ARBA00022764"/>
    </source>
</evidence>
<dbReference type="Pfam" id="PF00345">
    <property type="entry name" value="PapD_N"/>
    <property type="match status" value="1"/>
</dbReference>
<keyword evidence="6 8" id="KW-0143">Chaperone</keyword>
<dbReference type="FunFam" id="2.60.40.10:FF:000458">
    <property type="entry name" value="Molecular chaperone FimC"/>
    <property type="match status" value="1"/>
</dbReference>
<dbReference type="SUPFAM" id="SSF49354">
    <property type="entry name" value="PapD-like"/>
    <property type="match status" value="1"/>
</dbReference>
<dbReference type="InterPro" id="IPR016147">
    <property type="entry name" value="Pili_assmbl_chaperone_N"/>
</dbReference>
<keyword evidence="5" id="KW-0574">Periplasm</keyword>
<dbReference type="Proteomes" id="UP000216001">
    <property type="component" value="Unassembled WGS sequence"/>
</dbReference>
<dbReference type="InterPro" id="IPR008962">
    <property type="entry name" value="PapD-like_sf"/>
</dbReference>
<keyword evidence="9" id="KW-0812">Transmembrane</keyword>
<dbReference type="AlphaFoldDB" id="A0A264VUG1"/>
<dbReference type="EMBL" id="NOWC01000008">
    <property type="protein sequence ID" value="OZS74980.1"/>
    <property type="molecule type" value="Genomic_DNA"/>
</dbReference>
<feature type="domain" description="Pili assembly chaperone C-terminal" evidence="11">
    <location>
        <begin position="176"/>
        <end position="233"/>
    </location>
</feature>
<dbReference type="SUPFAM" id="SSF49584">
    <property type="entry name" value="Periplasmic chaperone C-domain"/>
    <property type="match status" value="1"/>
</dbReference>
<evidence type="ECO:0000256" key="1">
    <source>
        <dbReference type="ARBA" id="ARBA00004418"/>
    </source>
</evidence>
<feature type="transmembrane region" description="Helical" evidence="9">
    <location>
        <begin position="12"/>
        <end position="35"/>
    </location>
</feature>
<dbReference type="InterPro" id="IPR016148">
    <property type="entry name" value="Pili_assmbl_chaperone_C"/>
</dbReference>
<keyword evidence="9" id="KW-0472">Membrane</keyword>
<sequence>MIVRLIMWKLDICYQWIVRVLLVIPILSFNTYAAVTLDRTRIIFPGDVKSINIKITNDNPEEAYLAQSWIEDQQGKKLTKGALLATPPLQRVEPNSQSLVRLSLTPLFSQLPQDRESVFYFNLREVPPKSHDANTLQIALQSRVKLFYRPPSILAKSETNWAHKVTLMKTNKGYQLNNSTPFNLTVIGLGNNQKQSEQSQFEVVMVPPKSTQEFISQPLTRPHLTYINDYGGKPTLAFHCQQDVCTVVDER</sequence>
<dbReference type="InterPro" id="IPR050643">
    <property type="entry name" value="Periplasmic_pilus_chap"/>
</dbReference>
<evidence type="ECO:0000259" key="11">
    <source>
        <dbReference type="Pfam" id="PF02753"/>
    </source>
</evidence>
<dbReference type="Pfam" id="PF02753">
    <property type="entry name" value="PapD_C"/>
    <property type="match status" value="1"/>
</dbReference>
<protein>
    <submittedName>
        <fullName evidence="12">Fimbrial protein</fullName>
    </submittedName>
</protein>
<name>A0A264VUG1_PRORE</name>
<dbReference type="InterPro" id="IPR013783">
    <property type="entry name" value="Ig-like_fold"/>
</dbReference>
<evidence type="ECO:0000259" key="10">
    <source>
        <dbReference type="Pfam" id="PF00345"/>
    </source>
</evidence>
<accession>A0A264VUG1</accession>
<dbReference type="InterPro" id="IPR001829">
    <property type="entry name" value="Pili_assmbl_chaperone_bac"/>
</dbReference>
<evidence type="ECO:0000313" key="13">
    <source>
        <dbReference type="Proteomes" id="UP000216001"/>
    </source>
</evidence>
<evidence type="ECO:0000256" key="6">
    <source>
        <dbReference type="ARBA" id="ARBA00023186"/>
    </source>
</evidence>
<keyword evidence="3" id="KW-1029">Fimbrium biogenesis</keyword>
<dbReference type="Gene3D" id="2.60.40.10">
    <property type="entry name" value="Immunoglobulins"/>
    <property type="match status" value="2"/>
</dbReference>
<feature type="domain" description="Pili assembly chaperone N-terminal" evidence="10">
    <location>
        <begin position="35"/>
        <end position="153"/>
    </location>
</feature>
<comment type="subcellular location">
    <subcellularLocation>
        <location evidence="1 8">Periplasm</location>
    </subcellularLocation>
</comment>
<comment type="similarity">
    <text evidence="2 8">Belongs to the periplasmic pilus chaperone family.</text>
</comment>
<evidence type="ECO:0000313" key="12">
    <source>
        <dbReference type="EMBL" id="OZS74980.1"/>
    </source>
</evidence>
<dbReference type="PRINTS" id="PR00969">
    <property type="entry name" value="CHAPERONPILI"/>
</dbReference>
<evidence type="ECO:0000256" key="8">
    <source>
        <dbReference type="RuleBase" id="RU003918"/>
    </source>
</evidence>
<dbReference type="InterPro" id="IPR036316">
    <property type="entry name" value="Pili_assmbl_chap_C_dom_sf"/>
</dbReference>
<dbReference type="PROSITE" id="PS00635">
    <property type="entry name" value="PILI_CHAPERONE"/>
    <property type="match status" value="1"/>
</dbReference>
<evidence type="ECO:0000256" key="9">
    <source>
        <dbReference type="SAM" id="Phobius"/>
    </source>
</evidence>
<dbReference type="GO" id="GO:0030288">
    <property type="term" value="C:outer membrane-bounded periplasmic space"/>
    <property type="evidence" value="ECO:0007669"/>
    <property type="project" value="InterPro"/>
</dbReference>
<dbReference type="GO" id="GO:0071555">
    <property type="term" value="P:cell wall organization"/>
    <property type="evidence" value="ECO:0007669"/>
    <property type="project" value="InterPro"/>
</dbReference>
<organism evidence="12 13">
    <name type="scientific">Providencia rettgeri</name>
    <dbReference type="NCBI Taxonomy" id="587"/>
    <lineage>
        <taxon>Bacteria</taxon>
        <taxon>Pseudomonadati</taxon>
        <taxon>Pseudomonadota</taxon>
        <taxon>Gammaproteobacteria</taxon>
        <taxon>Enterobacterales</taxon>
        <taxon>Morganellaceae</taxon>
        <taxon>Providencia</taxon>
    </lineage>
</organism>
<evidence type="ECO:0000256" key="2">
    <source>
        <dbReference type="ARBA" id="ARBA00007399"/>
    </source>
</evidence>
<keyword evidence="9" id="KW-1133">Transmembrane helix</keyword>
<evidence type="ECO:0000256" key="7">
    <source>
        <dbReference type="ARBA" id="ARBA00023319"/>
    </source>
</evidence>
<evidence type="ECO:0000256" key="4">
    <source>
        <dbReference type="ARBA" id="ARBA00022729"/>
    </source>
</evidence>